<organism evidence="1 2">
    <name type="scientific">Kosakonia oryziphila</name>
    <dbReference type="NCBI Taxonomy" id="1005667"/>
    <lineage>
        <taxon>Bacteria</taxon>
        <taxon>Pseudomonadati</taxon>
        <taxon>Pseudomonadota</taxon>
        <taxon>Gammaproteobacteria</taxon>
        <taxon>Enterobacterales</taxon>
        <taxon>Enterobacteriaceae</taxon>
        <taxon>Kosakonia</taxon>
    </lineage>
</organism>
<dbReference type="NCBIfam" id="NF033843">
    <property type="entry name" value="small_YpfM"/>
    <property type="match status" value="1"/>
</dbReference>
<reference evidence="2" key="1">
    <citation type="submission" date="2016-08" db="EMBL/GenBank/DDBJ databases">
        <authorList>
            <person name="Varghese N."/>
            <person name="Submissions Spin"/>
        </authorList>
    </citation>
    <scope>NUCLEOTIDE SEQUENCE [LARGE SCALE GENOMIC DNA]</scope>
    <source>
        <strain evidence="2">REICA_142</strain>
    </source>
</reference>
<dbReference type="Proteomes" id="UP000198515">
    <property type="component" value="Unassembled WGS sequence"/>
</dbReference>
<gene>
    <name evidence="1" type="ORF">GA0061070_102072</name>
</gene>
<evidence type="ECO:0000313" key="1">
    <source>
        <dbReference type="EMBL" id="SCC38850.1"/>
    </source>
</evidence>
<keyword evidence="2" id="KW-1185">Reference proteome</keyword>
<name>A0A1C4E5M5_9ENTR</name>
<dbReference type="InterPro" id="IPR049852">
    <property type="entry name" value="YpfM-like"/>
</dbReference>
<protein>
    <submittedName>
        <fullName evidence="1">Uncharacterized protein</fullName>
    </submittedName>
</protein>
<sequence length="71" mass="8180">MLSLTVKSELPMHSYYSSIKNTLLMMSEAIVENIFTVIGAFSRMAAIIREVAMIEHELGNWKDFIEVMLRK</sequence>
<evidence type="ECO:0000313" key="2">
    <source>
        <dbReference type="Proteomes" id="UP000198515"/>
    </source>
</evidence>
<dbReference type="AlphaFoldDB" id="A0A1C4E5M5"/>
<proteinExistence type="predicted"/>
<accession>A0A1C4E5M5</accession>
<dbReference type="EMBL" id="FMBC01000020">
    <property type="protein sequence ID" value="SCC38850.1"/>
    <property type="molecule type" value="Genomic_DNA"/>
</dbReference>